<keyword evidence="2" id="KW-1185">Reference proteome</keyword>
<evidence type="ECO:0000313" key="1">
    <source>
        <dbReference type="EMBL" id="CCB49973.1"/>
    </source>
</evidence>
<evidence type="ECO:0000313" key="2">
    <source>
        <dbReference type="Proteomes" id="UP000009183"/>
    </source>
</evidence>
<accession>F6HCM8</accession>
<reference evidence="2" key="1">
    <citation type="journal article" date="2007" name="Nature">
        <title>The grapevine genome sequence suggests ancestral hexaploidization in major angiosperm phyla.</title>
        <authorList>
            <consortium name="The French-Italian Public Consortium for Grapevine Genome Characterization."/>
            <person name="Jaillon O."/>
            <person name="Aury J.-M."/>
            <person name="Noel B."/>
            <person name="Policriti A."/>
            <person name="Clepet C."/>
            <person name="Casagrande A."/>
            <person name="Choisne N."/>
            <person name="Aubourg S."/>
            <person name="Vitulo N."/>
            <person name="Jubin C."/>
            <person name="Vezzi A."/>
            <person name="Legeai F."/>
            <person name="Hugueney P."/>
            <person name="Dasilva C."/>
            <person name="Horner D."/>
            <person name="Mica E."/>
            <person name="Jublot D."/>
            <person name="Poulain J."/>
            <person name="Bruyere C."/>
            <person name="Billault A."/>
            <person name="Segurens B."/>
            <person name="Gouyvenoux M."/>
            <person name="Ugarte E."/>
            <person name="Cattonaro F."/>
            <person name="Anthouard V."/>
            <person name="Vico V."/>
            <person name="Del Fabbro C."/>
            <person name="Alaux M."/>
            <person name="Di Gaspero G."/>
            <person name="Dumas V."/>
            <person name="Felice N."/>
            <person name="Paillard S."/>
            <person name="Juman I."/>
            <person name="Moroldo M."/>
            <person name="Scalabrin S."/>
            <person name="Canaguier A."/>
            <person name="Le Clainche I."/>
            <person name="Malacrida G."/>
            <person name="Durand E."/>
            <person name="Pesole G."/>
            <person name="Laucou V."/>
            <person name="Chatelet P."/>
            <person name="Merdinoglu D."/>
            <person name="Delledonne M."/>
            <person name="Pezzotti M."/>
            <person name="Lecharny A."/>
            <person name="Scarpelli C."/>
            <person name="Artiguenave F."/>
            <person name="Pe M.E."/>
            <person name="Valle G."/>
            <person name="Morgante M."/>
            <person name="Caboche M."/>
            <person name="Adam-Blondon A.-F."/>
            <person name="Weissenbach J."/>
            <person name="Quetier F."/>
            <person name="Wincker P."/>
        </authorList>
    </citation>
    <scope>NUCLEOTIDE SEQUENCE [LARGE SCALE GENOMIC DNA]</scope>
    <source>
        <strain evidence="2">cv. Pinot noir / PN40024</strain>
    </source>
</reference>
<dbReference type="EMBL" id="FN595518">
    <property type="protein sequence ID" value="CCB49973.1"/>
    <property type="molecule type" value="Genomic_DNA"/>
</dbReference>
<sequence>MMKSEKRLKISIIMFRNFEGAFLSLKSIIYCPFWKDFDNNDIVSHKIAELDIHIPCGVDQMARL</sequence>
<proteinExistence type="predicted"/>
<gene>
    <name evidence="1" type="ordered locus">VIT_16s0115g00090</name>
</gene>
<organism evidence="1 2">
    <name type="scientific">Vitis vinifera</name>
    <name type="common">Grape</name>
    <dbReference type="NCBI Taxonomy" id="29760"/>
    <lineage>
        <taxon>Eukaryota</taxon>
        <taxon>Viridiplantae</taxon>
        <taxon>Streptophyta</taxon>
        <taxon>Embryophyta</taxon>
        <taxon>Tracheophyta</taxon>
        <taxon>Spermatophyta</taxon>
        <taxon>Magnoliopsida</taxon>
        <taxon>eudicotyledons</taxon>
        <taxon>Gunneridae</taxon>
        <taxon>Pentapetalae</taxon>
        <taxon>rosids</taxon>
        <taxon>Vitales</taxon>
        <taxon>Vitaceae</taxon>
        <taxon>Viteae</taxon>
        <taxon>Vitis</taxon>
    </lineage>
</organism>
<dbReference type="HOGENOM" id="CLU_2872199_0_0_1"/>
<name>F6HCM8_VITVI</name>
<dbReference type="InParanoid" id="F6HCM8"/>
<dbReference type="AlphaFoldDB" id="F6HCM8"/>
<dbReference type="Proteomes" id="UP000009183">
    <property type="component" value="Chromosome 16"/>
</dbReference>
<protein>
    <submittedName>
        <fullName evidence="1">Uncharacterized protein</fullName>
    </submittedName>
</protein>
<dbReference type="PaxDb" id="29760-VIT_16s0115g00090.t01"/>